<dbReference type="EMBL" id="KZ502911">
    <property type="protein sequence ID" value="PKU70766.1"/>
    <property type="molecule type" value="Genomic_DNA"/>
</dbReference>
<reference evidence="1 2" key="1">
    <citation type="journal article" date="2016" name="Sci. Rep.">
        <title>The Dendrobium catenatum Lindl. genome sequence provides insights into polysaccharide synthase, floral development and adaptive evolution.</title>
        <authorList>
            <person name="Zhang G.Q."/>
            <person name="Xu Q."/>
            <person name="Bian C."/>
            <person name="Tsai W.C."/>
            <person name="Yeh C.M."/>
            <person name="Liu K.W."/>
            <person name="Yoshida K."/>
            <person name="Zhang L.S."/>
            <person name="Chang S.B."/>
            <person name="Chen F."/>
            <person name="Shi Y."/>
            <person name="Su Y.Y."/>
            <person name="Zhang Y.Q."/>
            <person name="Chen L.J."/>
            <person name="Yin Y."/>
            <person name="Lin M."/>
            <person name="Huang H."/>
            <person name="Deng H."/>
            <person name="Wang Z.W."/>
            <person name="Zhu S.L."/>
            <person name="Zhao X."/>
            <person name="Deng C."/>
            <person name="Niu S.C."/>
            <person name="Huang J."/>
            <person name="Wang M."/>
            <person name="Liu G.H."/>
            <person name="Yang H.J."/>
            <person name="Xiao X.J."/>
            <person name="Hsiao Y.Y."/>
            <person name="Wu W.L."/>
            <person name="Chen Y.Y."/>
            <person name="Mitsuda N."/>
            <person name="Ohme-Takagi M."/>
            <person name="Luo Y.B."/>
            <person name="Van de Peer Y."/>
            <person name="Liu Z.J."/>
        </authorList>
    </citation>
    <scope>NUCLEOTIDE SEQUENCE [LARGE SCALE GENOMIC DNA]</scope>
    <source>
        <tissue evidence="1">The whole plant</tissue>
    </source>
</reference>
<dbReference type="Proteomes" id="UP000233837">
    <property type="component" value="Unassembled WGS sequence"/>
</dbReference>
<sequence length="250" mass="28011">MGKGILLEDNLEEVLKLGLPNLIKRNNKYSPSSNFKSATNYESDVANLVSKCGDQSDSSVRMEAESNEVENYGRNLLVAAEDNVLDDREKVRIYKIGKLGRCEKMNDEMPKRNNPDMEEGELIPSSKAGTVVKELRNCEDNIVTSMPVNVTEKEELKTDFSENKISGNEWGAVSIRSSKKKTPKQLRDFGPINSSTRNRKMELEGKGHENNKLANLCANYALFGSFSWDEFSINKVPPSFFNSLKEGSSL</sequence>
<proteinExistence type="predicted"/>
<organism evidence="1 2">
    <name type="scientific">Dendrobium catenatum</name>
    <dbReference type="NCBI Taxonomy" id="906689"/>
    <lineage>
        <taxon>Eukaryota</taxon>
        <taxon>Viridiplantae</taxon>
        <taxon>Streptophyta</taxon>
        <taxon>Embryophyta</taxon>
        <taxon>Tracheophyta</taxon>
        <taxon>Spermatophyta</taxon>
        <taxon>Magnoliopsida</taxon>
        <taxon>Liliopsida</taxon>
        <taxon>Asparagales</taxon>
        <taxon>Orchidaceae</taxon>
        <taxon>Epidendroideae</taxon>
        <taxon>Malaxideae</taxon>
        <taxon>Dendrobiinae</taxon>
        <taxon>Dendrobium</taxon>
    </lineage>
</organism>
<accession>A0A2I0W528</accession>
<keyword evidence="2" id="KW-1185">Reference proteome</keyword>
<reference evidence="1 2" key="2">
    <citation type="journal article" date="2017" name="Nature">
        <title>The Apostasia genome and the evolution of orchids.</title>
        <authorList>
            <person name="Zhang G.Q."/>
            <person name="Liu K.W."/>
            <person name="Li Z."/>
            <person name="Lohaus R."/>
            <person name="Hsiao Y.Y."/>
            <person name="Niu S.C."/>
            <person name="Wang J.Y."/>
            <person name="Lin Y.C."/>
            <person name="Xu Q."/>
            <person name="Chen L.J."/>
            <person name="Yoshida K."/>
            <person name="Fujiwara S."/>
            <person name="Wang Z.W."/>
            <person name="Zhang Y.Q."/>
            <person name="Mitsuda N."/>
            <person name="Wang M."/>
            <person name="Liu G.H."/>
            <person name="Pecoraro L."/>
            <person name="Huang H.X."/>
            <person name="Xiao X.J."/>
            <person name="Lin M."/>
            <person name="Wu X.Y."/>
            <person name="Wu W.L."/>
            <person name="Chen Y.Y."/>
            <person name="Chang S.B."/>
            <person name="Sakamoto S."/>
            <person name="Ohme-Takagi M."/>
            <person name="Yagi M."/>
            <person name="Zeng S.J."/>
            <person name="Shen C.Y."/>
            <person name="Yeh C.M."/>
            <person name="Luo Y.B."/>
            <person name="Tsai W.C."/>
            <person name="Van de Peer Y."/>
            <person name="Liu Z.J."/>
        </authorList>
    </citation>
    <scope>NUCLEOTIDE SEQUENCE [LARGE SCALE GENOMIC DNA]</scope>
    <source>
        <tissue evidence="1">The whole plant</tissue>
    </source>
</reference>
<gene>
    <name evidence="1" type="ORF">MA16_Dca012519</name>
</gene>
<evidence type="ECO:0000313" key="2">
    <source>
        <dbReference type="Proteomes" id="UP000233837"/>
    </source>
</evidence>
<dbReference type="AlphaFoldDB" id="A0A2I0W528"/>
<protein>
    <submittedName>
        <fullName evidence="1">Uncharacterized protein</fullName>
    </submittedName>
</protein>
<name>A0A2I0W528_9ASPA</name>
<evidence type="ECO:0000313" key="1">
    <source>
        <dbReference type="EMBL" id="PKU70766.1"/>
    </source>
</evidence>